<dbReference type="PANTHER" id="PTHR44329">
    <property type="entry name" value="SERINE/THREONINE-PROTEIN KINASE TNNI3K-RELATED"/>
    <property type="match status" value="1"/>
</dbReference>
<dbReference type="Gene3D" id="1.10.510.10">
    <property type="entry name" value="Transferase(Phosphotransferase) domain 1"/>
    <property type="match status" value="2"/>
</dbReference>
<organism evidence="3 4">
    <name type="scientific">Fusarium agapanthi</name>
    <dbReference type="NCBI Taxonomy" id="1803897"/>
    <lineage>
        <taxon>Eukaryota</taxon>
        <taxon>Fungi</taxon>
        <taxon>Dikarya</taxon>
        <taxon>Ascomycota</taxon>
        <taxon>Pezizomycotina</taxon>
        <taxon>Sordariomycetes</taxon>
        <taxon>Hypocreomycetidae</taxon>
        <taxon>Hypocreales</taxon>
        <taxon>Nectriaceae</taxon>
        <taxon>Fusarium</taxon>
        <taxon>Fusarium fujikuroi species complex</taxon>
    </lineage>
</organism>
<dbReference type="OrthoDB" id="5979581at2759"/>
<proteinExistence type="predicted"/>
<keyword evidence="1" id="KW-0067">ATP-binding</keyword>
<gene>
    <name evidence="3" type="ORF">FAGAP_1551</name>
</gene>
<keyword evidence="3" id="KW-0808">Transferase</keyword>
<evidence type="ECO:0000313" key="4">
    <source>
        <dbReference type="Proteomes" id="UP000737391"/>
    </source>
</evidence>
<dbReference type="EMBL" id="LUFC02000088">
    <property type="protein sequence ID" value="KAF4502232.1"/>
    <property type="molecule type" value="Genomic_DNA"/>
</dbReference>
<dbReference type="InterPro" id="IPR051681">
    <property type="entry name" value="Ser/Thr_Kinases-Pseudokinases"/>
</dbReference>
<feature type="domain" description="Protein kinase" evidence="2">
    <location>
        <begin position="444"/>
        <end position="714"/>
    </location>
</feature>
<feature type="binding site" evidence="1">
    <location>
        <position position="483"/>
    </location>
    <ligand>
        <name>ATP</name>
        <dbReference type="ChEBI" id="CHEBI:30616"/>
    </ligand>
</feature>
<dbReference type="InterPro" id="IPR011009">
    <property type="entry name" value="Kinase-like_dom_sf"/>
</dbReference>
<dbReference type="InterPro" id="IPR001245">
    <property type="entry name" value="Ser-Thr/Tyr_kinase_cat_dom"/>
</dbReference>
<dbReference type="SUPFAM" id="SSF56112">
    <property type="entry name" value="Protein kinase-like (PK-like)"/>
    <property type="match status" value="1"/>
</dbReference>
<dbReference type="GO" id="GO:0004674">
    <property type="term" value="F:protein serine/threonine kinase activity"/>
    <property type="evidence" value="ECO:0007669"/>
    <property type="project" value="TreeGrafter"/>
</dbReference>
<keyword evidence="1" id="KW-0547">Nucleotide-binding</keyword>
<protein>
    <submittedName>
        <fullName evidence="3">Serine threonine kinase</fullName>
    </submittedName>
</protein>
<dbReference type="InterPro" id="IPR000719">
    <property type="entry name" value="Prot_kinase_dom"/>
</dbReference>
<comment type="caution">
    <text evidence="3">The sequence shown here is derived from an EMBL/GenBank/DDBJ whole genome shotgun (WGS) entry which is preliminary data.</text>
</comment>
<dbReference type="PROSITE" id="PS00107">
    <property type="entry name" value="PROTEIN_KINASE_ATP"/>
    <property type="match status" value="1"/>
</dbReference>
<evidence type="ECO:0000259" key="2">
    <source>
        <dbReference type="PROSITE" id="PS50011"/>
    </source>
</evidence>
<dbReference type="PROSITE" id="PS50011">
    <property type="entry name" value="PROTEIN_KINASE_DOM"/>
    <property type="match status" value="1"/>
</dbReference>
<reference evidence="3" key="1">
    <citation type="submission" date="2020-01" db="EMBL/GenBank/DDBJ databases">
        <title>Identification and distribution of gene clusters putatively required for synthesis of sphingolipid metabolism inhibitors in phylogenetically diverse species of the filamentous fungus Fusarium.</title>
        <authorList>
            <person name="Kim H.-S."/>
            <person name="Busman M."/>
            <person name="Brown D.W."/>
            <person name="Divon H."/>
            <person name="Uhlig S."/>
            <person name="Proctor R.H."/>
        </authorList>
    </citation>
    <scope>NUCLEOTIDE SEQUENCE</scope>
    <source>
        <strain evidence="3">NRRL 31653</strain>
    </source>
</reference>
<keyword evidence="4" id="KW-1185">Reference proteome</keyword>
<keyword evidence="3" id="KW-0418">Kinase</keyword>
<dbReference type="GO" id="GO:0005524">
    <property type="term" value="F:ATP binding"/>
    <property type="evidence" value="ECO:0007669"/>
    <property type="project" value="UniProtKB-UniRule"/>
</dbReference>
<dbReference type="InterPro" id="IPR017441">
    <property type="entry name" value="Protein_kinase_ATP_BS"/>
</dbReference>
<dbReference type="Proteomes" id="UP000737391">
    <property type="component" value="Unassembled WGS sequence"/>
</dbReference>
<dbReference type="AlphaFoldDB" id="A0A9P5BIZ2"/>
<dbReference type="Pfam" id="PF07714">
    <property type="entry name" value="PK_Tyr_Ser-Thr"/>
    <property type="match status" value="1"/>
</dbReference>
<evidence type="ECO:0000313" key="3">
    <source>
        <dbReference type="EMBL" id="KAF4502232.1"/>
    </source>
</evidence>
<sequence>MTPSVETTAYIVPLMDFERSLVMEVQAYVDKETINQNSDFRSFEVWKWSQLLQQVLRHYLDTQEDVLRVEAGGSRSRAYEACFFGLGNDDHLAKHRARMMQIRNANPTFVDDLAEKSSLSIRAVPDPNDQGYWRTLNSLVDAFGRPWDTPDELDLHCGKFDIFSLIRIYFLHSLSPLSATMISDSVTNHDVFLEHYTVSSNHKPGRGDELQAQNAFTHRTIHKTKKPANILSDEELIGAMLSLASTNKQYPDPRTYLSYIPWEDLNHTSKTSLEDVLLGPDRYPIDEQVIVGWVTWKSPRDGFACNHHLNVEDEIFAYTLRTGWNLPGHSIGGKTVFSMTRLEHSKLISELDRYWSTWNDCAITRSPTGEVFVLETVPGLRFRGRAAGFDHATAIAHLRNMIESHASETLDRTYVKELLGLEPGYKPLFENSLKVIHAEQLSSVEWKRPIGSGRNGRVYTSTWKYPGGVLSTSTPSRTEVVLKEITPNDFGVSCSLQKFMKELDSTYAALGSQPMCCVKFFGITQMSLLRDENPRLLFVFERATRGHVEPFLLWHLSPLRFYGSWRALADCFVSIATGLAFIHEHGVVHRMMGGETAFANYGAIDFRAPEQILGLPNVHAFAAEVFTFGVVACKLLNCRSLVSSVEIPSHIRDSASEDIAELSHTTTGKEELQDGHIVPRAIRRIISRCLSHRGFDRPDMSHVLDELEDITSTFTEDNMERQEGRTVDWCYWDWEATFRAALSDGDSDSNSASSQSSRFSN</sequence>
<name>A0A9P5BIZ2_9HYPO</name>
<accession>A0A9P5BIZ2</accession>
<evidence type="ECO:0000256" key="1">
    <source>
        <dbReference type="PROSITE-ProRule" id="PRU10141"/>
    </source>
</evidence>